<keyword evidence="1" id="KW-0436">Ligase</keyword>
<sequence>MNILILSAGTRNKVVQFFKKEFTNHGNVICTDMSELAPAIYEGVRYYITPSIKDPNYLDIIIDICKREKINGVLSLIDPELELLAQNKNLFEEIDVKLLQSDLELISTSFNKFNFYNTLKSKGFNSQLTVLNSDEVIKKINTGELKFPVFVKPNSGSASLNINKVNDLETLTNLLETHNDLIVQEFIDGKEYGVDVYVDFISKEVTSIFIKEKIKMRAGETDKSISVINNQIFKLIEQFVSTMGYVGQIDIDLFEANGQFYISEVNPRFGGGYPHAYLSGCNFPQFILNNLQGKTNKSEIGAYKENTIMMKYNEIKYLENK</sequence>
<gene>
    <name evidence="6" type="ordered locus">SH0383</name>
</gene>
<dbReference type="InterPro" id="IPR013815">
    <property type="entry name" value="ATP_grasp_subdomain_1"/>
</dbReference>
<dbReference type="AlphaFoldDB" id="Q4L9I3"/>
<dbReference type="PROSITE" id="PS50975">
    <property type="entry name" value="ATP_GRASP"/>
    <property type="match status" value="1"/>
</dbReference>
<dbReference type="HOGENOM" id="CLU_052967_0_0_9"/>
<dbReference type="InterPro" id="IPR052032">
    <property type="entry name" value="ATP-dep_AA_Ligase"/>
</dbReference>
<dbReference type="PANTHER" id="PTHR43585:SF2">
    <property type="entry name" value="ATP-GRASP ENZYME FSQD"/>
    <property type="match status" value="1"/>
</dbReference>
<dbReference type="GO" id="GO:0016874">
    <property type="term" value="F:ligase activity"/>
    <property type="evidence" value="ECO:0007669"/>
    <property type="project" value="UniProtKB-KW"/>
</dbReference>
<dbReference type="Pfam" id="PF02655">
    <property type="entry name" value="ATP-grasp_3"/>
    <property type="match status" value="1"/>
</dbReference>
<reference evidence="6 7" key="1">
    <citation type="journal article" date="2005" name="J. Bacteriol.">
        <title>Whole-genome sequencing of Staphylococcus haemolyticus uncovers the extreme plasticity of its genome and the evolution of human-colonizing staphylococcal species.</title>
        <authorList>
            <person name="Takeuchi F."/>
            <person name="Watanabe S."/>
            <person name="Baba T."/>
            <person name="Yuzawa H."/>
            <person name="Ito T."/>
            <person name="Morimoto Y."/>
            <person name="Kuroda M."/>
            <person name="Cui L."/>
            <person name="Takahashi M."/>
            <person name="Ankai A."/>
            <person name="Baba S."/>
            <person name="Fukui S."/>
            <person name="Lee J.C."/>
            <person name="Hiramatsu K."/>
        </authorList>
    </citation>
    <scope>NUCLEOTIDE SEQUENCE [LARGE SCALE GENOMIC DNA]</scope>
    <source>
        <strain evidence="6 7">JCSC1435</strain>
    </source>
</reference>
<proteinExistence type="predicted"/>
<feature type="domain" description="ATP-grasp" evidence="5">
    <location>
        <begin position="116"/>
        <end position="292"/>
    </location>
</feature>
<dbReference type="InterPro" id="IPR048764">
    <property type="entry name" value="PylC_N"/>
</dbReference>
<dbReference type="NCBIfam" id="NF009406">
    <property type="entry name" value="PRK12767.1-5"/>
    <property type="match status" value="1"/>
</dbReference>
<dbReference type="KEGG" id="sha:SH0383"/>
<keyword evidence="2 4" id="KW-0547">Nucleotide-binding</keyword>
<dbReference type="GO" id="GO:0005524">
    <property type="term" value="F:ATP binding"/>
    <property type="evidence" value="ECO:0007669"/>
    <property type="project" value="UniProtKB-UniRule"/>
</dbReference>
<organism evidence="6 7">
    <name type="scientific">Staphylococcus haemolyticus (strain JCSC1435)</name>
    <dbReference type="NCBI Taxonomy" id="279808"/>
    <lineage>
        <taxon>Bacteria</taxon>
        <taxon>Bacillati</taxon>
        <taxon>Bacillota</taxon>
        <taxon>Bacilli</taxon>
        <taxon>Bacillales</taxon>
        <taxon>Staphylococcaceae</taxon>
        <taxon>Staphylococcus</taxon>
    </lineage>
</organism>
<dbReference type="Pfam" id="PF21360">
    <property type="entry name" value="PylC-like_N"/>
    <property type="match status" value="1"/>
</dbReference>
<evidence type="ECO:0000256" key="2">
    <source>
        <dbReference type="ARBA" id="ARBA00022741"/>
    </source>
</evidence>
<dbReference type="InterPro" id="IPR003806">
    <property type="entry name" value="ATP-grasp_PylC-type"/>
</dbReference>
<name>Q4L9I3_STAHJ</name>
<evidence type="ECO:0000256" key="4">
    <source>
        <dbReference type="PROSITE-ProRule" id="PRU00409"/>
    </source>
</evidence>
<accession>Q4L9I3</accession>
<keyword evidence="3 4" id="KW-0067">ATP-binding</keyword>
<protein>
    <recommendedName>
        <fullName evidence="5">ATP-grasp domain-containing protein</fullName>
    </recommendedName>
</protein>
<dbReference type="RefSeq" id="WP_011274709.1">
    <property type="nucleotide sequence ID" value="NC_007168.1"/>
</dbReference>
<evidence type="ECO:0000313" key="6">
    <source>
        <dbReference type="EMBL" id="BAE03692.1"/>
    </source>
</evidence>
<dbReference type="EMBL" id="AP006716">
    <property type="protein sequence ID" value="BAE03692.1"/>
    <property type="molecule type" value="Genomic_DNA"/>
</dbReference>
<dbReference type="SUPFAM" id="SSF56059">
    <property type="entry name" value="Glutathione synthetase ATP-binding domain-like"/>
    <property type="match status" value="1"/>
</dbReference>
<dbReference type="InterPro" id="IPR011761">
    <property type="entry name" value="ATP-grasp"/>
</dbReference>
<dbReference type="Gene3D" id="3.40.50.20">
    <property type="match status" value="1"/>
</dbReference>
<dbReference type="Proteomes" id="UP000000543">
    <property type="component" value="Chromosome"/>
</dbReference>
<dbReference type="GO" id="GO:0046872">
    <property type="term" value="F:metal ion binding"/>
    <property type="evidence" value="ECO:0007669"/>
    <property type="project" value="InterPro"/>
</dbReference>
<evidence type="ECO:0000259" key="5">
    <source>
        <dbReference type="PROSITE" id="PS50975"/>
    </source>
</evidence>
<dbReference type="PANTHER" id="PTHR43585">
    <property type="entry name" value="FUMIPYRROLE BIOSYNTHESIS PROTEIN C"/>
    <property type="match status" value="1"/>
</dbReference>
<dbReference type="Gene3D" id="3.30.1490.20">
    <property type="entry name" value="ATP-grasp fold, A domain"/>
    <property type="match status" value="1"/>
</dbReference>
<evidence type="ECO:0000256" key="1">
    <source>
        <dbReference type="ARBA" id="ARBA00022598"/>
    </source>
</evidence>
<dbReference type="eggNOG" id="COG0189">
    <property type="taxonomic scope" value="Bacteria"/>
</dbReference>
<dbReference type="OrthoDB" id="9803907at2"/>
<evidence type="ECO:0000256" key="3">
    <source>
        <dbReference type="ARBA" id="ARBA00022840"/>
    </source>
</evidence>
<dbReference type="Gene3D" id="3.30.470.20">
    <property type="entry name" value="ATP-grasp fold, B domain"/>
    <property type="match status" value="1"/>
</dbReference>
<evidence type="ECO:0000313" key="7">
    <source>
        <dbReference type="Proteomes" id="UP000000543"/>
    </source>
</evidence>